<dbReference type="InterPro" id="IPR052770">
    <property type="entry name" value="Cobalt_transport_CbiQ"/>
</dbReference>
<dbReference type="Pfam" id="PF02361">
    <property type="entry name" value="CbiQ"/>
    <property type="match status" value="1"/>
</dbReference>
<keyword evidence="7" id="KW-1185">Reference proteome</keyword>
<protein>
    <submittedName>
        <fullName evidence="6">Uncharacterized protein</fullName>
    </submittedName>
</protein>
<proteinExistence type="predicted"/>
<keyword evidence="2 5" id="KW-0812">Transmembrane</keyword>
<reference evidence="6 7" key="1">
    <citation type="journal article" date="2019" name="Int. J. Syst. Evol. Microbiol.">
        <title>The Global Catalogue of Microorganisms (GCM) 10K type strain sequencing project: providing services to taxonomists for standard genome sequencing and annotation.</title>
        <authorList>
            <consortium name="The Broad Institute Genomics Platform"/>
            <consortium name="The Broad Institute Genome Sequencing Center for Infectious Disease"/>
            <person name="Wu L."/>
            <person name="Ma J."/>
        </authorList>
    </citation>
    <scope>NUCLEOTIDE SEQUENCE [LARGE SCALE GENOMIC DNA]</scope>
    <source>
        <strain evidence="6 7">JCM 1405</strain>
    </source>
</reference>
<name>A0ABN1J760_9CLOT</name>
<keyword evidence="3 5" id="KW-1133">Transmembrane helix</keyword>
<keyword evidence="4 5" id="KW-0472">Membrane</keyword>
<feature type="transmembrane region" description="Helical" evidence="5">
    <location>
        <begin position="75"/>
        <end position="92"/>
    </location>
</feature>
<dbReference type="EMBL" id="BAAACF010000012">
    <property type="protein sequence ID" value="GAA0730783.1"/>
    <property type="molecule type" value="Genomic_DNA"/>
</dbReference>
<dbReference type="PANTHER" id="PTHR43723">
    <property type="entry name" value="COBALT TRANSPORT PROTEIN CBIQ"/>
    <property type="match status" value="1"/>
</dbReference>
<evidence type="ECO:0000313" key="7">
    <source>
        <dbReference type="Proteomes" id="UP001500339"/>
    </source>
</evidence>
<comment type="subcellular location">
    <subcellularLocation>
        <location evidence="1">Membrane</location>
        <topology evidence="1">Multi-pass membrane protein</topology>
    </subcellularLocation>
</comment>
<evidence type="ECO:0000256" key="3">
    <source>
        <dbReference type="ARBA" id="ARBA00022989"/>
    </source>
</evidence>
<evidence type="ECO:0000256" key="1">
    <source>
        <dbReference type="ARBA" id="ARBA00004141"/>
    </source>
</evidence>
<dbReference type="PANTHER" id="PTHR43723:SF1">
    <property type="entry name" value="COBALT TRANSPORT PROTEIN CBIQ"/>
    <property type="match status" value="1"/>
</dbReference>
<comment type="caution">
    <text evidence="6">The sequence shown here is derived from an EMBL/GenBank/DDBJ whole genome shotgun (WGS) entry which is preliminary data.</text>
</comment>
<evidence type="ECO:0000256" key="2">
    <source>
        <dbReference type="ARBA" id="ARBA00022692"/>
    </source>
</evidence>
<dbReference type="Proteomes" id="UP001500339">
    <property type="component" value="Unassembled WGS sequence"/>
</dbReference>
<gene>
    <name evidence="6" type="ORF">GCM10008905_32490</name>
</gene>
<dbReference type="InterPro" id="IPR003339">
    <property type="entry name" value="ABC/ECF_trnsptr_transmembrane"/>
</dbReference>
<evidence type="ECO:0000256" key="4">
    <source>
        <dbReference type="ARBA" id="ARBA00023136"/>
    </source>
</evidence>
<organism evidence="6 7">
    <name type="scientific">Clostridium malenominatum</name>
    <dbReference type="NCBI Taxonomy" id="1539"/>
    <lineage>
        <taxon>Bacteria</taxon>
        <taxon>Bacillati</taxon>
        <taxon>Bacillota</taxon>
        <taxon>Clostridia</taxon>
        <taxon>Eubacteriales</taxon>
        <taxon>Clostridiaceae</taxon>
        <taxon>Clostridium</taxon>
    </lineage>
</organism>
<accession>A0ABN1J760</accession>
<evidence type="ECO:0000313" key="6">
    <source>
        <dbReference type="EMBL" id="GAA0730783.1"/>
    </source>
</evidence>
<sequence length="95" mass="11091">MVMDEEYNIMYNAMKSRGGFDSFSAKVNSTGKIAALLFVNTMERWKSIKDGINSRCYKGYMPYLGEDFEFSRRRFLIILLYNTILILSLFGVEFL</sequence>
<evidence type="ECO:0000256" key="5">
    <source>
        <dbReference type="SAM" id="Phobius"/>
    </source>
</evidence>